<gene>
    <name evidence="2" type="ORF">Apa02nite_025840</name>
</gene>
<keyword evidence="1" id="KW-0472">Membrane</keyword>
<evidence type="ECO:0000313" key="3">
    <source>
        <dbReference type="Proteomes" id="UP000624709"/>
    </source>
</evidence>
<reference evidence="2 3" key="1">
    <citation type="submission" date="2021-01" db="EMBL/GenBank/DDBJ databases">
        <title>Whole genome shotgun sequence of Actinoplanes palleronii NBRC 14916.</title>
        <authorList>
            <person name="Komaki H."/>
            <person name="Tamura T."/>
        </authorList>
    </citation>
    <scope>NUCLEOTIDE SEQUENCE [LARGE SCALE GENOMIC DNA]</scope>
    <source>
        <strain evidence="2 3">NBRC 14916</strain>
    </source>
</reference>
<dbReference type="Proteomes" id="UP000624709">
    <property type="component" value="Unassembled WGS sequence"/>
</dbReference>
<proteinExistence type="predicted"/>
<dbReference type="RefSeq" id="WP_203825231.1">
    <property type="nucleotide sequence ID" value="NZ_BAAATY010000007.1"/>
</dbReference>
<evidence type="ECO:0000256" key="1">
    <source>
        <dbReference type="SAM" id="Phobius"/>
    </source>
</evidence>
<comment type="caution">
    <text evidence="2">The sequence shown here is derived from an EMBL/GenBank/DDBJ whole genome shotgun (WGS) entry which is preliminary data.</text>
</comment>
<name>A0ABQ4B7R7_9ACTN</name>
<sequence length="242" mass="24724">MADPTAALVAPGEPDASAADGFPDPGALFNYLSPTYWINATIERTTGKDVIGYLTASIGGDWGPIYQFGDALISMGECVDRVGVNVQQGMLALDSAWDGNASDAAYNYFTSLSSSVNLLRTKLNELGESYHKAANGAWGLANQLGNLLQGLVDNAILAGVIAGGSTALMSTGVGAVAAGPGYVALTLVIADMVVLVNKMSLIINTALTVIMGSFGIGMDIVYQGGSLDDIPLPATAYAPPGA</sequence>
<accession>A0ABQ4B7R7</accession>
<keyword evidence="1" id="KW-1133">Transmembrane helix</keyword>
<feature type="transmembrane region" description="Helical" evidence="1">
    <location>
        <begin position="167"/>
        <end position="189"/>
    </location>
</feature>
<evidence type="ECO:0000313" key="2">
    <source>
        <dbReference type="EMBL" id="GIE66476.1"/>
    </source>
</evidence>
<organism evidence="2 3">
    <name type="scientific">Actinoplanes palleronii</name>
    <dbReference type="NCBI Taxonomy" id="113570"/>
    <lineage>
        <taxon>Bacteria</taxon>
        <taxon>Bacillati</taxon>
        <taxon>Actinomycetota</taxon>
        <taxon>Actinomycetes</taxon>
        <taxon>Micromonosporales</taxon>
        <taxon>Micromonosporaceae</taxon>
        <taxon>Actinoplanes</taxon>
    </lineage>
</organism>
<dbReference type="InterPro" id="IPR036689">
    <property type="entry name" value="ESAT-6-like_sf"/>
</dbReference>
<dbReference type="EMBL" id="BOMS01000035">
    <property type="protein sequence ID" value="GIE66476.1"/>
    <property type="molecule type" value="Genomic_DNA"/>
</dbReference>
<keyword evidence="1" id="KW-0812">Transmembrane</keyword>
<keyword evidence="3" id="KW-1185">Reference proteome</keyword>
<feature type="transmembrane region" description="Helical" evidence="1">
    <location>
        <begin position="201"/>
        <end position="222"/>
    </location>
</feature>
<dbReference type="Gene3D" id="1.10.287.1060">
    <property type="entry name" value="ESAT-6-like"/>
    <property type="match status" value="1"/>
</dbReference>
<protein>
    <submittedName>
        <fullName evidence="2">Uncharacterized protein</fullName>
    </submittedName>
</protein>
<dbReference type="SUPFAM" id="SSF140453">
    <property type="entry name" value="EsxAB dimer-like"/>
    <property type="match status" value="1"/>
</dbReference>